<evidence type="ECO:0000256" key="2">
    <source>
        <dbReference type="ARBA" id="ARBA00022908"/>
    </source>
</evidence>
<dbReference type="PROSITE" id="PS51898">
    <property type="entry name" value="TYR_RECOMBINASE"/>
    <property type="match status" value="1"/>
</dbReference>
<evidence type="ECO:0000313" key="9">
    <source>
        <dbReference type="EMBL" id="SVA91020.1"/>
    </source>
</evidence>
<dbReference type="InterPro" id="IPR050808">
    <property type="entry name" value="Phage_Integrase"/>
</dbReference>
<proteinExistence type="inferred from homology"/>
<keyword evidence="4" id="KW-0233">DNA recombination</keyword>
<dbReference type="InterPro" id="IPR038488">
    <property type="entry name" value="Integrase_DNA-bd_sf"/>
</dbReference>
<dbReference type="Pfam" id="PF00589">
    <property type="entry name" value="Phage_integrase"/>
    <property type="match status" value="1"/>
</dbReference>
<dbReference type="AlphaFoldDB" id="A0A381ZP42"/>
<dbReference type="GO" id="GO:0015074">
    <property type="term" value="P:DNA integration"/>
    <property type="evidence" value="ECO:0007669"/>
    <property type="project" value="UniProtKB-KW"/>
</dbReference>
<dbReference type="GO" id="GO:0003677">
    <property type="term" value="F:DNA binding"/>
    <property type="evidence" value="ECO:0007669"/>
    <property type="project" value="UniProtKB-KW"/>
</dbReference>
<dbReference type="Pfam" id="PF13356">
    <property type="entry name" value="Arm-DNA-bind_3"/>
    <property type="match status" value="1"/>
</dbReference>
<dbReference type="InterPro" id="IPR044068">
    <property type="entry name" value="CB"/>
</dbReference>
<evidence type="ECO:0000256" key="5">
    <source>
        <dbReference type="ARBA" id="ARBA00023195"/>
    </source>
</evidence>
<comment type="similarity">
    <text evidence="1">Belongs to the 'phage' integrase family.</text>
</comment>
<dbReference type="InterPro" id="IPR010998">
    <property type="entry name" value="Integrase_recombinase_N"/>
</dbReference>
<dbReference type="GO" id="GO:0044826">
    <property type="term" value="P:viral genome integration into host DNA"/>
    <property type="evidence" value="ECO:0007669"/>
    <property type="project" value="UniProtKB-KW"/>
</dbReference>
<name>A0A381ZP42_9ZZZZ</name>
<dbReference type="GO" id="GO:0075713">
    <property type="term" value="P:establishment of integrated proviral latency"/>
    <property type="evidence" value="ECO:0007669"/>
    <property type="project" value="UniProtKB-KW"/>
</dbReference>
<dbReference type="PROSITE" id="PS51900">
    <property type="entry name" value="CB"/>
    <property type="match status" value="1"/>
</dbReference>
<reference evidence="9" key="1">
    <citation type="submission" date="2018-05" db="EMBL/GenBank/DDBJ databases">
        <authorList>
            <person name="Lanie J.A."/>
            <person name="Ng W.-L."/>
            <person name="Kazmierczak K.M."/>
            <person name="Andrzejewski T.M."/>
            <person name="Davidsen T.M."/>
            <person name="Wayne K.J."/>
            <person name="Tettelin H."/>
            <person name="Glass J.I."/>
            <person name="Rusch D."/>
            <person name="Podicherti R."/>
            <person name="Tsui H.-C.T."/>
            <person name="Winkler M.E."/>
        </authorList>
    </citation>
    <scope>NUCLEOTIDE SEQUENCE</scope>
</reference>
<evidence type="ECO:0000256" key="1">
    <source>
        <dbReference type="ARBA" id="ARBA00008857"/>
    </source>
</evidence>
<evidence type="ECO:0008006" key="10">
    <source>
        <dbReference type="Google" id="ProtNLM"/>
    </source>
</evidence>
<dbReference type="PANTHER" id="PTHR30629">
    <property type="entry name" value="PROPHAGE INTEGRASE"/>
    <property type="match status" value="1"/>
</dbReference>
<evidence type="ECO:0000256" key="3">
    <source>
        <dbReference type="ARBA" id="ARBA00023125"/>
    </source>
</evidence>
<dbReference type="GO" id="GO:0046718">
    <property type="term" value="P:symbiont entry into host cell"/>
    <property type="evidence" value="ECO:0007669"/>
    <property type="project" value="UniProtKB-KW"/>
</dbReference>
<organism evidence="9">
    <name type="scientific">marine metagenome</name>
    <dbReference type="NCBI Taxonomy" id="408172"/>
    <lineage>
        <taxon>unclassified sequences</taxon>
        <taxon>metagenomes</taxon>
        <taxon>ecological metagenomes</taxon>
    </lineage>
</organism>
<dbReference type="PANTHER" id="PTHR30629:SF2">
    <property type="entry name" value="PROPHAGE INTEGRASE INTS-RELATED"/>
    <property type="match status" value="1"/>
</dbReference>
<dbReference type="Gene3D" id="1.10.443.10">
    <property type="entry name" value="Intergrase catalytic core"/>
    <property type="match status" value="1"/>
</dbReference>
<dbReference type="Gene3D" id="1.10.150.130">
    <property type="match status" value="1"/>
</dbReference>
<keyword evidence="3" id="KW-0238">DNA-binding</keyword>
<protein>
    <recommendedName>
        <fullName evidence="10">Tyr recombinase domain-containing protein</fullName>
    </recommendedName>
</protein>
<dbReference type="Gene3D" id="3.30.160.390">
    <property type="entry name" value="Integrase, DNA-binding domain"/>
    <property type="match status" value="1"/>
</dbReference>
<sequence length="405" mass="46636">MTKIFVFTKKRLDSLTNNGAARDVYHDAKVQGLQLRVSSTGRKTFISRPSLDGKPIMVTHGIYPNTTIEQARNKTIEAFNSCSDGVNPNQVKKNKQTKFTALGDVMSDYIKVKHKLKPKTVSDYQGLFNIFLLDWEHLELTKITQKMVQERHLQIGKKSPYRANATMRLLRALYNFADGYYEDLNGELIALPNPVRQISKFNNWYKEKPRTNTIQPNDLKKWFDAISNLSSHNNNLIRNNVSSTVSDLLMFILFTGLRKSEALGLLWEDVDFENAHFTVKATKNNSDLNLPLTTFTTDLLFKRKMITESQYVFTGSNGIQQLDNPYKQIKKVNEESGVKFTMHDLRRTFTTIASSLEIQLHVVQFLTNHSPTDVTLKHYYQPTIETLRKPMQQINDYILEKINGT</sequence>
<keyword evidence="6" id="KW-1160">Virus entry into host cell</keyword>
<dbReference type="InterPro" id="IPR025166">
    <property type="entry name" value="Integrase_DNA_bind_dom"/>
</dbReference>
<feature type="domain" description="Core-binding (CB)" evidence="8">
    <location>
        <begin position="97"/>
        <end position="178"/>
    </location>
</feature>
<keyword evidence="2" id="KW-0229">DNA integration</keyword>
<evidence type="ECO:0000256" key="6">
    <source>
        <dbReference type="ARBA" id="ARBA00023296"/>
    </source>
</evidence>
<evidence type="ECO:0000259" key="7">
    <source>
        <dbReference type="PROSITE" id="PS51898"/>
    </source>
</evidence>
<evidence type="ECO:0000256" key="4">
    <source>
        <dbReference type="ARBA" id="ARBA00023172"/>
    </source>
</evidence>
<accession>A0A381ZP42</accession>
<keyword evidence="5" id="KW-1179">Viral genome integration</keyword>
<dbReference type="SUPFAM" id="SSF56349">
    <property type="entry name" value="DNA breaking-rejoining enzymes"/>
    <property type="match status" value="1"/>
</dbReference>
<feature type="domain" description="Tyr recombinase" evidence="7">
    <location>
        <begin position="207"/>
        <end position="392"/>
    </location>
</feature>
<dbReference type="GO" id="GO:0006310">
    <property type="term" value="P:DNA recombination"/>
    <property type="evidence" value="ECO:0007669"/>
    <property type="project" value="UniProtKB-KW"/>
</dbReference>
<gene>
    <name evidence="9" type="ORF">METZ01_LOCUS143874</name>
</gene>
<dbReference type="InterPro" id="IPR013762">
    <property type="entry name" value="Integrase-like_cat_sf"/>
</dbReference>
<dbReference type="EMBL" id="UINC01022097">
    <property type="protein sequence ID" value="SVA91020.1"/>
    <property type="molecule type" value="Genomic_DNA"/>
</dbReference>
<evidence type="ECO:0000259" key="8">
    <source>
        <dbReference type="PROSITE" id="PS51900"/>
    </source>
</evidence>
<dbReference type="InterPro" id="IPR002104">
    <property type="entry name" value="Integrase_catalytic"/>
</dbReference>
<dbReference type="InterPro" id="IPR011010">
    <property type="entry name" value="DNA_brk_join_enz"/>
</dbReference>